<feature type="transmembrane region" description="Helical" evidence="1">
    <location>
        <begin position="12"/>
        <end position="31"/>
    </location>
</feature>
<keyword evidence="3" id="KW-1185">Reference proteome</keyword>
<proteinExistence type="predicted"/>
<keyword evidence="1" id="KW-0472">Membrane</keyword>
<evidence type="ECO:0000256" key="1">
    <source>
        <dbReference type="SAM" id="Phobius"/>
    </source>
</evidence>
<evidence type="ECO:0000313" key="3">
    <source>
        <dbReference type="Proteomes" id="UP000006048"/>
    </source>
</evidence>
<dbReference type="EMBL" id="CP002959">
    <property type="protein sequence ID" value="AFM13025.1"/>
    <property type="molecule type" value="Genomic_DNA"/>
</dbReference>
<name>I4B6W8_TURPD</name>
<sequence>MKAFKEGIQKGLGIIVVFGTAVFGYNVAGTVKTWSSGETLTAADLNQTVQSLKTAVENAAQFYEAGGGYYHSANTYQWGSFFGIGGTATAEKVTSMPRAGKVKNFTLKPTSNTVDAACTLTLRKNSVGTTIAVTIPAGSTTQIADADTVDFIAGDNLGWYVACPGFTTGSVGYDVTFEF</sequence>
<dbReference type="Proteomes" id="UP000006048">
    <property type="component" value="Chromosome"/>
</dbReference>
<reference evidence="2 3" key="1">
    <citation type="submission" date="2012-06" db="EMBL/GenBank/DDBJ databases">
        <title>The complete chromosome of genome of Turneriella parva DSM 21527.</title>
        <authorList>
            <consortium name="US DOE Joint Genome Institute (JGI-PGF)"/>
            <person name="Lucas S."/>
            <person name="Han J."/>
            <person name="Lapidus A."/>
            <person name="Bruce D."/>
            <person name="Goodwin L."/>
            <person name="Pitluck S."/>
            <person name="Peters L."/>
            <person name="Kyrpides N."/>
            <person name="Mavromatis K."/>
            <person name="Ivanova N."/>
            <person name="Mikhailova N."/>
            <person name="Chertkov O."/>
            <person name="Detter J.C."/>
            <person name="Tapia R."/>
            <person name="Han C."/>
            <person name="Land M."/>
            <person name="Hauser L."/>
            <person name="Markowitz V."/>
            <person name="Cheng J.-F."/>
            <person name="Hugenholtz P."/>
            <person name="Woyke T."/>
            <person name="Wu D."/>
            <person name="Gronow S."/>
            <person name="Wellnitz S."/>
            <person name="Brambilla E."/>
            <person name="Klenk H.-P."/>
            <person name="Eisen J.A."/>
        </authorList>
    </citation>
    <scope>NUCLEOTIDE SEQUENCE [LARGE SCALE GENOMIC DNA]</scope>
    <source>
        <strain evidence="3">ATCC BAA-1111 / DSM 21527 / NCTC 11395 / H</strain>
    </source>
</reference>
<dbReference type="STRING" id="869212.Turpa_2383"/>
<protein>
    <submittedName>
        <fullName evidence="2">Uncharacterized protein</fullName>
    </submittedName>
</protein>
<dbReference type="KEGG" id="tpx:Turpa_2383"/>
<dbReference type="HOGENOM" id="CLU_1502859_0_0_12"/>
<gene>
    <name evidence="2" type="ordered locus">Turpa_2383</name>
</gene>
<keyword evidence="1" id="KW-0812">Transmembrane</keyword>
<keyword evidence="1" id="KW-1133">Transmembrane helix</keyword>
<accession>I4B6W8</accession>
<evidence type="ECO:0000313" key="2">
    <source>
        <dbReference type="EMBL" id="AFM13025.1"/>
    </source>
</evidence>
<organism evidence="2 3">
    <name type="scientific">Turneriella parva (strain ATCC BAA-1111 / DSM 21527 / NCTC 11395 / H)</name>
    <name type="common">Leptospira parva</name>
    <dbReference type="NCBI Taxonomy" id="869212"/>
    <lineage>
        <taxon>Bacteria</taxon>
        <taxon>Pseudomonadati</taxon>
        <taxon>Spirochaetota</taxon>
        <taxon>Spirochaetia</taxon>
        <taxon>Leptospirales</taxon>
        <taxon>Leptospiraceae</taxon>
        <taxon>Turneriella</taxon>
    </lineage>
</organism>
<dbReference type="RefSeq" id="WP_014803531.1">
    <property type="nucleotide sequence ID" value="NC_018020.1"/>
</dbReference>
<dbReference type="AlphaFoldDB" id="I4B6W8"/>